<feature type="transmembrane region" description="Helical" evidence="1">
    <location>
        <begin position="36"/>
        <end position="57"/>
    </location>
</feature>
<dbReference type="EMBL" id="CP118246">
    <property type="protein sequence ID" value="WDR02671.1"/>
    <property type="molecule type" value="Genomic_DNA"/>
</dbReference>
<sequence length="60" mass="6461">MAVILGGMGKIPGVILGAFIVVLAPELLRDLGEYRLLLFAVGLLLVMLFRPSGIWPVRGK</sequence>
<keyword evidence="1" id="KW-1133">Transmembrane helix</keyword>
<keyword evidence="1" id="KW-0812">Transmembrane</keyword>
<gene>
    <name evidence="2" type="ORF">PSQ19_00010</name>
</gene>
<dbReference type="InterPro" id="IPR043428">
    <property type="entry name" value="LivM-like"/>
</dbReference>
<evidence type="ECO:0008006" key="4">
    <source>
        <dbReference type="Google" id="ProtNLM"/>
    </source>
</evidence>
<dbReference type="Proteomes" id="UP001220530">
    <property type="component" value="Chromosome"/>
</dbReference>
<dbReference type="RefSeq" id="WP_282219073.1">
    <property type="nucleotide sequence ID" value="NZ_CP118246.1"/>
</dbReference>
<organism evidence="2 3">
    <name type="scientific">Devosia algicola</name>
    <dbReference type="NCBI Taxonomy" id="3026418"/>
    <lineage>
        <taxon>Bacteria</taxon>
        <taxon>Pseudomonadati</taxon>
        <taxon>Pseudomonadota</taxon>
        <taxon>Alphaproteobacteria</taxon>
        <taxon>Hyphomicrobiales</taxon>
        <taxon>Devosiaceae</taxon>
        <taxon>Devosia</taxon>
    </lineage>
</organism>
<dbReference type="PANTHER" id="PTHR30482:SF10">
    <property type="entry name" value="HIGH-AFFINITY BRANCHED-CHAIN AMINO ACID TRANSPORT PROTEIN BRAE"/>
    <property type="match status" value="1"/>
</dbReference>
<dbReference type="PANTHER" id="PTHR30482">
    <property type="entry name" value="HIGH-AFFINITY BRANCHED-CHAIN AMINO ACID TRANSPORT SYSTEM PERMEASE"/>
    <property type="match status" value="1"/>
</dbReference>
<proteinExistence type="predicted"/>
<keyword evidence="1" id="KW-0472">Membrane</keyword>
<keyword evidence="3" id="KW-1185">Reference proteome</keyword>
<evidence type="ECO:0000313" key="2">
    <source>
        <dbReference type="EMBL" id="WDR02671.1"/>
    </source>
</evidence>
<name>A0ABY7YN24_9HYPH</name>
<feature type="transmembrane region" description="Helical" evidence="1">
    <location>
        <begin position="6"/>
        <end position="24"/>
    </location>
</feature>
<protein>
    <recommendedName>
        <fullName evidence="4">Branched-chain amino acid ABC transporter permease</fullName>
    </recommendedName>
</protein>
<evidence type="ECO:0000313" key="3">
    <source>
        <dbReference type="Proteomes" id="UP001220530"/>
    </source>
</evidence>
<evidence type="ECO:0000256" key="1">
    <source>
        <dbReference type="SAM" id="Phobius"/>
    </source>
</evidence>
<reference evidence="2 3" key="1">
    <citation type="submission" date="2023-02" db="EMBL/GenBank/DDBJ databases">
        <title>Devosia algicola sp. nov., isolated from the phycosphere of marine algae.</title>
        <authorList>
            <person name="Kim J.M."/>
            <person name="Lee J.K."/>
            <person name="Choi B.J."/>
            <person name="Bayburt H."/>
            <person name="Jeon C.O."/>
        </authorList>
    </citation>
    <scope>NUCLEOTIDE SEQUENCE [LARGE SCALE GENOMIC DNA]</scope>
    <source>
        <strain evidence="2 3">G20-9</strain>
    </source>
</reference>
<accession>A0ABY7YN24</accession>